<dbReference type="OrthoDB" id="3527613at2"/>
<dbReference type="InterPro" id="IPR050267">
    <property type="entry name" value="Anti-sigma-factor_SerPK"/>
</dbReference>
<dbReference type="Gene3D" id="3.30.750.24">
    <property type="entry name" value="STAS domain"/>
    <property type="match status" value="1"/>
</dbReference>
<dbReference type="eggNOG" id="COG3920">
    <property type="taxonomic scope" value="Bacteria"/>
</dbReference>
<evidence type="ECO:0000259" key="2">
    <source>
        <dbReference type="PROSITE" id="PS50801"/>
    </source>
</evidence>
<dbReference type="InterPro" id="IPR003594">
    <property type="entry name" value="HATPase_dom"/>
</dbReference>
<dbReference type="SUPFAM" id="SSF55874">
    <property type="entry name" value="ATPase domain of HSP90 chaperone/DNA topoisomerase II/histidine kinase"/>
    <property type="match status" value="1"/>
</dbReference>
<dbReference type="GO" id="GO:0004674">
    <property type="term" value="F:protein serine/threonine kinase activity"/>
    <property type="evidence" value="ECO:0007669"/>
    <property type="project" value="UniProtKB-KW"/>
</dbReference>
<keyword evidence="1" id="KW-0418">Kinase</keyword>
<dbReference type="InterPro" id="IPR002645">
    <property type="entry name" value="STAS_dom"/>
</dbReference>
<dbReference type="EMBL" id="LT629701">
    <property type="protein sequence ID" value="SDM17261.1"/>
    <property type="molecule type" value="Genomic_DNA"/>
</dbReference>
<proteinExistence type="predicted"/>
<dbReference type="PANTHER" id="PTHR35526:SF3">
    <property type="entry name" value="ANTI-SIGMA-F FACTOR RSBW"/>
    <property type="match status" value="1"/>
</dbReference>
<dbReference type="Gene3D" id="3.30.565.10">
    <property type="entry name" value="Histidine kinase-like ATPase, C-terminal domain"/>
    <property type="match status" value="1"/>
</dbReference>
<dbReference type="SUPFAM" id="SSF52091">
    <property type="entry name" value="SpoIIaa-like"/>
    <property type="match status" value="1"/>
</dbReference>
<dbReference type="InterPro" id="IPR036513">
    <property type="entry name" value="STAS_dom_sf"/>
</dbReference>
<dbReference type="CDD" id="cd16936">
    <property type="entry name" value="HATPase_RsbW-like"/>
    <property type="match status" value="1"/>
</dbReference>
<dbReference type="PROSITE" id="PS50801">
    <property type="entry name" value="STAS"/>
    <property type="match status" value="1"/>
</dbReference>
<reference evidence="3 4" key="1">
    <citation type="submission" date="2016-10" db="EMBL/GenBank/DDBJ databases">
        <authorList>
            <person name="de Groot N.N."/>
        </authorList>
    </citation>
    <scope>NUCLEOTIDE SEQUENCE [LARGE SCALE GENOMIC DNA]</scope>
    <source>
        <strain evidence="3 4">DSM 44149</strain>
    </source>
</reference>
<evidence type="ECO:0000313" key="4">
    <source>
        <dbReference type="Proteomes" id="UP000183376"/>
    </source>
</evidence>
<dbReference type="InterPro" id="IPR036890">
    <property type="entry name" value="HATPase_C_sf"/>
</dbReference>
<keyword evidence="1" id="KW-0723">Serine/threonine-protein kinase</keyword>
<dbReference type="Pfam" id="PF13581">
    <property type="entry name" value="HATPase_c_2"/>
    <property type="match status" value="1"/>
</dbReference>
<accession>A0A1G9R299</accession>
<dbReference type="Proteomes" id="UP000183376">
    <property type="component" value="Chromosome I"/>
</dbReference>
<organism evidence="3 4">
    <name type="scientific">Allokutzneria albata</name>
    <name type="common">Kibdelosporangium albatum</name>
    <dbReference type="NCBI Taxonomy" id="211114"/>
    <lineage>
        <taxon>Bacteria</taxon>
        <taxon>Bacillati</taxon>
        <taxon>Actinomycetota</taxon>
        <taxon>Actinomycetes</taxon>
        <taxon>Pseudonocardiales</taxon>
        <taxon>Pseudonocardiaceae</taxon>
        <taxon>Allokutzneria</taxon>
    </lineage>
</organism>
<name>A0A1G9R299_ALLAB</name>
<dbReference type="AlphaFoldDB" id="A0A1G9R299"/>
<keyword evidence="1" id="KW-0808">Transferase</keyword>
<gene>
    <name evidence="3" type="ORF">SAMN04489726_0158</name>
</gene>
<evidence type="ECO:0000256" key="1">
    <source>
        <dbReference type="ARBA" id="ARBA00022527"/>
    </source>
</evidence>
<feature type="domain" description="STAS" evidence="2">
    <location>
        <begin position="7"/>
        <end position="117"/>
    </location>
</feature>
<keyword evidence="4" id="KW-1185">Reference proteome</keyword>
<dbReference type="STRING" id="211114.SAMN04489726_0158"/>
<evidence type="ECO:0000313" key="3">
    <source>
        <dbReference type="EMBL" id="SDM17261.1"/>
    </source>
</evidence>
<dbReference type="PANTHER" id="PTHR35526">
    <property type="entry name" value="ANTI-SIGMA-F FACTOR RSBW-RELATED"/>
    <property type="match status" value="1"/>
</dbReference>
<dbReference type="RefSeq" id="WP_052408109.1">
    <property type="nucleotide sequence ID" value="NZ_JOEF01000036.1"/>
</dbReference>
<sequence>MTDAEKLRWRIEDYPPHTILVLDGVLDLRTAPLLRAAALKALAAHPTCLIIDAAEVRLTEDIAATVLPTLALNAAVWPGSAVVLCATSPALLSRLARMGTRQRIAVCHSLAQAKDIASTQPVLPRFRERLPMSPQAPRRARGLVDRACRSWGLAHAVEPARTIASELVSNAVLHAHSESVLTLTLRERYLHLAVSDGSQQTPRQRTPEADGGRGLLLVEALSVAWGTEVTAAGKRVWATLSAE</sequence>
<protein>
    <submittedName>
        <fullName evidence="3">Anti-anti-sigma regulatory factor (Antagonist of anti-sigma factor)</fullName>
    </submittedName>
</protein>